<comment type="caution">
    <text evidence="1">The sequence shown here is derived from an EMBL/GenBank/DDBJ whole genome shotgun (WGS) entry which is preliminary data.</text>
</comment>
<evidence type="ECO:0000313" key="2">
    <source>
        <dbReference type="Proteomes" id="UP001470230"/>
    </source>
</evidence>
<dbReference type="EMBL" id="JAPFFF010000028">
    <property type="protein sequence ID" value="KAK8847080.1"/>
    <property type="molecule type" value="Genomic_DNA"/>
</dbReference>
<dbReference type="Proteomes" id="UP001470230">
    <property type="component" value="Unassembled WGS sequence"/>
</dbReference>
<reference evidence="1 2" key="1">
    <citation type="submission" date="2024-04" db="EMBL/GenBank/DDBJ databases">
        <title>Tritrichomonas musculus Genome.</title>
        <authorList>
            <person name="Alves-Ferreira E."/>
            <person name="Grigg M."/>
            <person name="Lorenzi H."/>
            <person name="Galac M."/>
        </authorList>
    </citation>
    <scope>NUCLEOTIDE SEQUENCE [LARGE SCALE GENOMIC DNA]</scope>
    <source>
        <strain evidence="1 2">EAF2021</strain>
    </source>
</reference>
<evidence type="ECO:0000313" key="1">
    <source>
        <dbReference type="EMBL" id="KAK8847080.1"/>
    </source>
</evidence>
<organism evidence="1 2">
    <name type="scientific">Tritrichomonas musculus</name>
    <dbReference type="NCBI Taxonomy" id="1915356"/>
    <lineage>
        <taxon>Eukaryota</taxon>
        <taxon>Metamonada</taxon>
        <taxon>Parabasalia</taxon>
        <taxon>Tritrichomonadida</taxon>
        <taxon>Tritrichomonadidae</taxon>
        <taxon>Tritrichomonas</taxon>
    </lineage>
</organism>
<proteinExistence type="predicted"/>
<keyword evidence="2" id="KW-1185">Reference proteome</keyword>
<protein>
    <submittedName>
        <fullName evidence="1">Uncharacterized protein</fullName>
    </submittedName>
</protein>
<name>A0ABR2HGX7_9EUKA</name>
<accession>A0ABR2HGX7</accession>
<gene>
    <name evidence="1" type="ORF">M9Y10_019658</name>
</gene>
<sequence length="100" mass="11872">MSRSPKGPSRSQYTEREVAEKILGDFDPEHSRGMEFILRVFNNKYTVNRLVAYGKVIASNLDIKFPRNYRRNKDLLIKWYDMNLDVIEPFSHNVTINYDE</sequence>